<proteinExistence type="predicted"/>
<keyword evidence="2" id="KW-1185">Reference proteome</keyword>
<accession>A0A8H3FPU0</accession>
<protein>
    <submittedName>
        <fullName evidence="1">Uncharacterized protein</fullName>
    </submittedName>
</protein>
<dbReference type="AlphaFoldDB" id="A0A8H3FPU0"/>
<dbReference type="OrthoDB" id="10492690at2759"/>
<evidence type="ECO:0000313" key="2">
    <source>
        <dbReference type="Proteomes" id="UP000664521"/>
    </source>
</evidence>
<reference evidence="1" key="1">
    <citation type="submission" date="2021-03" db="EMBL/GenBank/DDBJ databases">
        <authorList>
            <person name="Tagirdzhanova G."/>
        </authorList>
    </citation>
    <scope>NUCLEOTIDE SEQUENCE</scope>
</reference>
<gene>
    <name evidence="1" type="ORF">HETSPECPRED_006431</name>
</gene>
<organism evidence="1 2">
    <name type="scientific">Heterodermia speciosa</name>
    <dbReference type="NCBI Taxonomy" id="116794"/>
    <lineage>
        <taxon>Eukaryota</taxon>
        <taxon>Fungi</taxon>
        <taxon>Dikarya</taxon>
        <taxon>Ascomycota</taxon>
        <taxon>Pezizomycotina</taxon>
        <taxon>Lecanoromycetes</taxon>
        <taxon>OSLEUM clade</taxon>
        <taxon>Lecanoromycetidae</taxon>
        <taxon>Caliciales</taxon>
        <taxon>Physciaceae</taxon>
        <taxon>Heterodermia</taxon>
    </lineage>
</organism>
<name>A0A8H3FPU0_9LECA</name>
<dbReference type="Proteomes" id="UP000664521">
    <property type="component" value="Unassembled WGS sequence"/>
</dbReference>
<dbReference type="EMBL" id="CAJPDS010000043">
    <property type="protein sequence ID" value="CAF9926837.1"/>
    <property type="molecule type" value="Genomic_DNA"/>
</dbReference>
<sequence>MSSSNPYAKSPEGLMSAIPQHQAILFQNTMNSLSPWNRSLMRDTLARVSDDRFVAIINHLSFAMPQRLRHYVCILGSHDSTRGRPKIDTTEPTVQRPNANEASVLSSEELRLGLQKLPKELCDAIESAFIKDTLAPGFIFPDQAPGPDGKHLFFGSSFEPTRYEVLLGLNRENYLVHGAQFWSNLFVIGKGPAWFSMRWLERMHDDVKAKVRNVYISLSRDDNPERSNSRAEYLARASDHGGILDPLGSMQLFDSEVVDFNTTLQNRWYRKMMCLKHLKLERLIIDVRDAFGLDDTFVGLSFMRTMPPFVNKPQSAKIIANDDALAAAMLSVFWARNSQ</sequence>
<comment type="caution">
    <text evidence="1">The sequence shown here is derived from an EMBL/GenBank/DDBJ whole genome shotgun (WGS) entry which is preliminary data.</text>
</comment>
<evidence type="ECO:0000313" key="1">
    <source>
        <dbReference type="EMBL" id="CAF9926837.1"/>
    </source>
</evidence>